<name>A0A667XT45_9TELE</name>
<evidence type="ECO:0000256" key="1">
    <source>
        <dbReference type="ARBA" id="ARBA00001968"/>
    </source>
</evidence>
<keyword evidence="9" id="KW-0378">Hydrolase</keyword>
<dbReference type="GeneTree" id="ENSGT00940000166756"/>
<evidence type="ECO:0000256" key="6">
    <source>
        <dbReference type="ARBA" id="ARBA00022490"/>
    </source>
</evidence>
<evidence type="ECO:0000256" key="5">
    <source>
        <dbReference type="ARBA" id="ARBA00015519"/>
    </source>
</evidence>
<feature type="domain" description="DDE Tnp4" evidence="13">
    <location>
        <begin position="200"/>
        <end position="363"/>
    </location>
</feature>
<dbReference type="Proteomes" id="UP000472263">
    <property type="component" value="Chromosome 14"/>
</dbReference>
<organism evidence="14 15">
    <name type="scientific">Myripristis murdjan</name>
    <name type="common">pinecone soldierfish</name>
    <dbReference type="NCBI Taxonomy" id="586833"/>
    <lineage>
        <taxon>Eukaryota</taxon>
        <taxon>Metazoa</taxon>
        <taxon>Chordata</taxon>
        <taxon>Craniata</taxon>
        <taxon>Vertebrata</taxon>
        <taxon>Euteleostomi</taxon>
        <taxon>Actinopterygii</taxon>
        <taxon>Neopterygii</taxon>
        <taxon>Teleostei</taxon>
        <taxon>Neoteleostei</taxon>
        <taxon>Acanthomorphata</taxon>
        <taxon>Holocentriformes</taxon>
        <taxon>Holocentridae</taxon>
        <taxon>Myripristis</taxon>
    </lineage>
</organism>
<reference evidence="14" key="3">
    <citation type="submission" date="2025-09" db="UniProtKB">
        <authorList>
            <consortium name="Ensembl"/>
        </authorList>
    </citation>
    <scope>IDENTIFICATION</scope>
</reference>
<evidence type="ECO:0000256" key="3">
    <source>
        <dbReference type="ARBA" id="ARBA00004496"/>
    </source>
</evidence>
<evidence type="ECO:0000256" key="10">
    <source>
        <dbReference type="ARBA" id="ARBA00023242"/>
    </source>
</evidence>
<evidence type="ECO:0000256" key="11">
    <source>
        <dbReference type="ARBA" id="ARBA00030126"/>
    </source>
</evidence>
<proteinExistence type="inferred from homology"/>
<dbReference type="AlphaFoldDB" id="A0A667XT45"/>
<dbReference type="GO" id="GO:0016787">
    <property type="term" value="F:hydrolase activity"/>
    <property type="evidence" value="ECO:0007669"/>
    <property type="project" value="UniProtKB-KW"/>
</dbReference>
<dbReference type="GO" id="GO:0046872">
    <property type="term" value="F:metal ion binding"/>
    <property type="evidence" value="ECO:0007669"/>
    <property type="project" value="UniProtKB-KW"/>
</dbReference>
<comment type="cofactor">
    <cofactor evidence="1">
        <name>a divalent metal cation</name>
        <dbReference type="ChEBI" id="CHEBI:60240"/>
    </cofactor>
</comment>
<dbReference type="GO" id="GO:0005737">
    <property type="term" value="C:cytoplasm"/>
    <property type="evidence" value="ECO:0007669"/>
    <property type="project" value="UniProtKB-SubCell"/>
</dbReference>
<dbReference type="Pfam" id="PF13359">
    <property type="entry name" value="DDE_Tnp_4"/>
    <property type="match status" value="1"/>
</dbReference>
<protein>
    <recommendedName>
        <fullName evidence="5">Putative nuclease HARBI1</fullName>
    </recommendedName>
    <alternativeName>
        <fullName evidence="11">Harbinger transposase-derived nuclease</fullName>
    </alternativeName>
</protein>
<evidence type="ECO:0000313" key="15">
    <source>
        <dbReference type="Proteomes" id="UP000472263"/>
    </source>
</evidence>
<dbReference type="InterPro" id="IPR045249">
    <property type="entry name" value="HARBI1-like"/>
</dbReference>
<dbReference type="InterPro" id="IPR027806">
    <property type="entry name" value="HARBI1_dom"/>
</dbReference>
<keyword evidence="8" id="KW-0479">Metal-binding</keyword>
<sequence>MDNDLQALLALLSMVAAVVQLNSAFYNATIAYMRRRQAIVRAICDNPRVQRRYQPYIERRFWVRPGRTSAWWDNFISEVVAPEEWRENFRMSRSALVNLSERLRPHVEGVKTQMRSPVDVLTKVACTVYYLSDEGKLRKTANAFGLSRQVVSVIVRQVCKAITVFLGPDYIKTPNTEAEVKDLVSNFYQTHGLPQCLGAIDCTHIEVKQPPTKPAHYINRKGRHSLNVQAVCDYKYNFMDVTVKWPGGMHDARIFTNSKLSGDLKNGVIPPCPTELVEGEDAVPVFLVGDQAYPLMPYLMKEYPSGGVTPQEHHFGRSLCKARTVIEGALGRLKARFAALRRSMDINMEDLPFVIYACFVLHNYCEVHKETVSEQSLNSALQFDRGFQPPSTAAGVRTDNETEGERVRRVLTKFLDPSCSKNYDL</sequence>
<reference evidence="14" key="1">
    <citation type="submission" date="2019-06" db="EMBL/GenBank/DDBJ databases">
        <authorList>
            <consortium name="Wellcome Sanger Institute Data Sharing"/>
        </authorList>
    </citation>
    <scope>NUCLEOTIDE SEQUENCE [LARGE SCALE GENOMIC DNA]</scope>
</reference>
<evidence type="ECO:0000256" key="7">
    <source>
        <dbReference type="ARBA" id="ARBA00022722"/>
    </source>
</evidence>
<dbReference type="PANTHER" id="PTHR22930">
    <property type="match status" value="1"/>
</dbReference>
<accession>A0A667XT45</accession>
<evidence type="ECO:0000256" key="9">
    <source>
        <dbReference type="ARBA" id="ARBA00022801"/>
    </source>
</evidence>
<comment type="function">
    <text evidence="12">Transposase-derived protein that may have nuclease activity. Does not have transposase activity.</text>
</comment>
<reference evidence="14" key="2">
    <citation type="submission" date="2025-08" db="UniProtKB">
        <authorList>
            <consortium name="Ensembl"/>
        </authorList>
    </citation>
    <scope>IDENTIFICATION</scope>
</reference>
<dbReference type="InterPro" id="IPR026103">
    <property type="entry name" value="HARBI1_animal"/>
</dbReference>
<dbReference type="InParanoid" id="A0A667XT45"/>
<keyword evidence="10" id="KW-0539">Nucleus</keyword>
<evidence type="ECO:0000313" key="14">
    <source>
        <dbReference type="Ensembl" id="ENSMMDP00005020805.1"/>
    </source>
</evidence>
<dbReference type="PANTHER" id="PTHR22930:SF85">
    <property type="entry name" value="GH03217P-RELATED"/>
    <property type="match status" value="1"/>
</dbReference>
<dbReference type="GO" id="GO:0004518">
    <property type="term" value="F:nuclease activity"/>
    <property type="evidence" value="ECO:0007669"/>
    <property type="project" value="UniProtKB-KW"/>
</dbReference>
<keyword evidence="15" id="KW-1185">Reference proteome</keyword>
<dbReference type="GO" id="GO:0005634">
    <property type="term" value="C:nucleus"/>
    <property type="evidence" value="ECO:0007669"/>
    <property type="project" value="UniProtKB-SubCell"/>
</dbReference>
<evidence type="ECO:0000256" key="4">
    <source>
        <dbReference type="ARBA" id="ARBA00006958"/>
    </source>
</evidence>
<evidence type="ECO:0000256" key="8">
    <source>
        <dbReference type="ARBA" id="ARBA00022723"/>
    </source>
</evidence>
<comment type="similarity">
    <text evidence="4">Belongs to the HARBI1 family.</text>
</comment>
<evidence type="ECO:0000256" key="2">
    <source>
        <dbReference type="ARBA" id="ARBA00004123"/>
    </source>
</evidence>
<dbReference type="Ensembl" id="ENSMMDT00005021289.1">
    <property type="protein sequence ID" value="ENSMMDP00005020805.1"/>
    <property type="gene ID" value="ENSMMDG00005010222.1"/>
</dbReference>
<comment type="subcellular location">
    <subcellularLocation>
        <location evidence="3">Cytoplasm</location>
    </subcellularLocation>
    <subcellularLocation>
        <location evidence="2">Nucleus</location>
    </subcellularLocation>
</comment>
<dbReference type="PRINTS" id="PR02086">
    <property type="entry name" value="PUTNUCHARBI1"/>
</dbReference>
<evidence type="ECO:0000259" key="13">
    <source>
        <dbReference type="Pfam" id="PF13359"/>
    </source>
</evidence>
<keyword evidence="6" id="KW-0963">Cytoplasm</keyword>
<evidence type="ECO:0000256" key="12">
    <source>
        <dbReference type="ARBA" id="ARBA00045850"/>
    </source>
</evidence>
<keyword evidence="7" id="KW-0540">Nuclease</keyword>